<evidence type="ECO:0000313" key="2">
    <source>
        <dbReference type="Proteomes" id="UP000289841"/>
    </source>
</evidence>
<dbReference type="AlphaFoldDB" id="A0A449BEY5"/>
<reference evidence="1 2" key="1">
    <citation type="submission" date="2019-01" db="EMBL/GenBank/DDBJ databases">
        <authorList>
            <consortium name="Pathogen Informatics"/>
        </authorList>
    </citation>
    <scope>NUCLEOTIDE SEQUENCE [LARGE SCALE GENOMIC DNA]</scope>
    <source>
        <strain evidence="1 2">NCTC10138</strain>
    </source>
</reference>
<dbReference type="Proteomes" id="UP000289841">
    <property type="component" value="Chromosome"/>
</dbReference>
<evidence type="ECO:0000313" key="1">
    <source>
        <dbReference type="EMBL" id="VEU80996.1"/>
    </source>
</evidence>
<sequence>MYRHISDNKNEYNVRRVDELNEVLLEKERELNDTKGFFNVLKLKLEIKKIYKEISKYGSEVMEYENNKFNKSFN</sequence>
<dbReference type="EMBL" id="LR215048">
    <property type="protein sequence ID" value="VEU80996.1"/>
    <property type="molecule type" value="Genomic_DNA"/>
</dbReference>
<accession>A0A449BEY5</accession>
<dbReference type="KEGG" id="aaxa:NCTC10138_01385"/>
<proteinExistence type="predicted"/>
<dbReference type="RefSeq" id="WP_026389918.1">
    <property type="nucleotide sequence ID" value="NZ_LR215048.1"/>
</dbReference>
<protein>
    <submittedName>
        <fullName evidence="1">Uncharacterized protein</fullName>
    </submittedName>
</protein>
<name>A0A449BEY5_HAPAX</name>
<organism evidence="1 2">
    <name type="scientific">Haploplasma axanthum</name>
    <name type="common">Acholeplasma axanthum</name>
    <dbReference type="NCBI Taxonomy" id="29552"/>
    <lineage>
        <taxon>Bacteria</taxon>
        <taxon>Bacillati</taxon>
        <taxon>Mycoplasmatota</taxon>
        <taxon>Mollicutes</taxon>
        <taxon>Acholeplasmatales</taxon>
        <taxon>Acholeplasmataceae</taxon>
        <taxon>Haploplasma</taxon>
    </lineage>
</organism>
<gene>
    <name evidence="1" type="ORF">NCTC10138_01385</name>
</gene>
<keyword evidence="2" id="KW-1185">Reference proteome</keyword>